<name>A0A0A9HJG4_ARUDO</name>
<reference evidence="1" key="2">
    <citation type="journal article" date="2015" name="Data Brief">
        <title>Shoot transcriptome of the giant reed, Arundo donax.</title>
        <authorList>
            <person name="Barrero R.A."/>
            <person name="Guerrero F.D."/>
            <person name="Moolhuijzen P."/>
            <person name="Goolsby J.A."/>
            <person name="Tidwell J."/>
            <person name="Bellgard S.E."/>
            <person name="Bellgard M.I."/>
        </authorList>
    </citation>
    <scope>NUCLEOTIDE SEQUENCE</scope>
    <source>
        <tissue evidence="1">Shoot tissue taken approximately 20 cm above the soil surface</tissue>
    </source>
</reference>
<proteinExistence type="predicted"/>
<sequence>MEKPKIRHNASETLGRVCSWLVLCVEA</sequence>
<organism evidence="1">
    <name type="scientific">Arundo donax</name>
    <name type="common">Giant reed</name>
    <name type="synonym">Donax arundinaceus</name>
    <dbReference type="NCBI Taxonomy" id="35708"/>
    <lineage>
        <taxon>Eukaryota</taxon>
        <taxon>Viridiplantae</taxon>
        <taxon>Streptophyta</taxon>
        <taxon>Embryophyta</taxon>
        <taxon>Tracheophyta</taxon>
        <taxon>Spermatophyta</taxon>
        <taxon>Magnoliopsida</taxon>
        <taxon>Liliopsida</taxon>
        <taxon>Poales</taxon>
        <taxon>Poaceae</taxon>
        <taxon>PACMAD clade</taxon>
        <taxon>Arundinoideae</taxon>
        <taxon>Arundineae</taxon>
        <taxon>Arundo</taxon>
    </lineage>
</organism>
<dbReference type="EMBL" id="GBRH01160999">
    <property type="protein sequence ID" value="JAE36897.1"/>
    <property type="molecule type" value="Transcribed_RNA"/>
</dbReference>
<reference evidence="1" key="1">
    <citation type="submission" date="2014-09" db="EMBL/GenBank/DDBJ databases">
        <authorList>
            <person name="Magalhaes I.L.F."/>
            <person name="Oliveira U."/>
            <person name="Santos F.R."/>
            <person name="Vidigal T.H.D.A."/>
            <person name="Brescovit A.D."/>
            <person name="Santos A.J."/>
        </authorList>
    </citation>
    <scope>NUCLEOTIDE SEQUENCE</scope>
    <source>
        <tissue evidence="1">Shoot tissue taken approximately 20 cm above the soil surface</tissue>
    </source>
</reference>
<evidence type="ECO:0000313" key="1">
    <source>
        <dbReference type="EMBL" id="JAE36897.1"/>
    </source>
</evidence>
<protein>
    <submittedName>
        <fullName evidence="1">Uncharacterized protein</fullName>
    </submittedName>
</protein>
<accession>A0A0A9HJG4</accession>
<dbReference type="AlphaFoldDB" id="A0A0A9HJG4"/>